<dbReference type="OMA" id="SANRMKC"/>
<dbReference type="GeneID" id="107822766"/>
<evidence type="ECO:0000256" key="7">
    <source>
        <dbReference type="ARBA" id="ARBA00024211"/>
    </source>
</evidence>
<evidence type="ECO:0000256" key="5">
    <source>
        <dbReference type="ARBA" id="ARBA00023136"/>
    </source>
</evidence>
<reference evidence="10" key="2">
    <citation type="submission" date="2025-08" db="UniProtKB">
        <authorList>
            <consortium name="RefSeq"/>
        </authorList>
    </citation>
    <scope>IDENTIFICATION</scope>
</reference>
<accession>A0A1S4CUM3</accession>
<comment type="subunit">
    <text evidence="8">Homodimer. Forms long polymer filaments with other SOKs proteins polymers (e.g. SOK1, SOK2, SOK3 and SOK4) crucial for polar localization and biological activity. Binds to ANGUSTIFOLIA (AN).</text>
</comment>
<keyword evidence="6" id="KW-0131">Cell cycle</keyword>
<dbReference type="OrthoDB" id="1280899at2759"/>
<evidence type="ECO:0000256" key="3">
    <source>
        <dbReference type="ARBA" id="ARBA00022475"/>
    </source>
</evidence>
<dbReference type="RefSeq" id="XP_016504821.1">
    <property type="nucleotide sequence ID" value="XM_016649335.1"/>
</dbReference>
<protein>
    <submittedName>
        <fullName evidence="10">Protein UPSTREAM OF FLC-like</fullName>
    </submittedName>
</protein>
<dbReference type="Proteomes" id="UP000790787">
    <property type="component" value="Chromosome 17"/>
</dbReference>
<dbReference type="KEGG" id="nta:107822766"/>
<comment type="similarity">
    <text evidence="7">Belongs to the SOSEKI family.</text>
</comment>
<dbReference type="InterPro" id="IPR021182">
    <property type="entry name" value="SOK_magnoliopsida"/>
</dbReference>
<dbReference type="PANTHER" id="PTHR31083">
    <property type="entry name" value="UPSTREAM OF FLC PROTEIN (DUF966)"/>
    <property type="match status" value="1"/>
</dbReference>
<proteinExistence type="inferred from homology"/>
<evidence type="ECO:0000256" key="4">
    <source>
        <dbReference type="ARBA" id="ARBA00022618"/>
    </source>
</evidence>
<evidence type="ECO:0000256" key="6">
    <source>
        <dbReference type="ARBA" id="ARBA00023306"/>
    </source>
</evidence>
<dbReference type="GO" id="GO:0090708">
    <property type="term" value="P:specification of plant organ axis polarity"/>
    <property type="evidence" value="ECO:0007669"/>
    <property type="project" value="UniProtKB-ARBA"/>
</dbReference>
<dbReference type="GO" id="GO:0051258">
    <property type="term" value="P:protein polymerization"/>
    <property type="evidence" value="ECO:0007669"/>
    <property type="project" value="UniProtKB-ARBA"/>
</dbReference>
<dbReference type="Pfam" id="PF06136">
    <property type="entry name" value="SOK"/>
    <property type="match status" value="1"/>
</dbReference>
<dbReference type="PIRSF" id="PIRSF031043">
    <property type="entry name" value="UCP031043"/>
    <property type="match status" value="1"/>
</dbReference>
<evidence type="ECO:0000313" key="10">
    <source>
        <dbReference type="RefSeq" id="XP_016504821.1"/>
    </source>
</evidence>
<organism evidence="9 10">
    <name type="scientific">Nicotiana tabacum</name>
    <name type="common">Common tobacco</name>
    <dbReference type="NCBI Taxonomy" id="4097"/>
    <lineage>
        <taxon>Eukaryota</taxon>
        <taxon>Viridiplantae</taxon>
        <taxon>Streptophyta</taxon>
        <taxon>Embryophyta</taxon>
        <taxon>Tracheophyta</taxon>
        <taxon>Spermatophyta</taxon>
        <taxon>Magnoliopsida</taxon>
        <taxon>eudicotyledons</taxon>
        <taxon>Gunneridae</taxon>
        <taxon>Pentapetalae</taxon>
        <taxon>asterids</taxon>
        <taxon>lamiids</taxon>
        <taxon>Solanales</taxon>
        <taxon>Solanaceae</taxon>
        <taxon>Nicotianoideae</taxon>
        <taxon>Nicotianeae</taxon>
        <taxon>Nicotiana</taxon>
    </lineage>
</organism>
<dbReference type="InterPro" id="IPR010369">
    <property type="entry name" value="SOK"/>
</dbReference>
<keyword evidence="9" id="KW-1185">Reference proteome</keyword>
<dbReference type="InterPro" id="IPR048351">
    <property type="entry name" value="SOK_DIX"/>
</dbReference>
<dbReference type="GO" id="GO:0005886">
    <property type="term" value="C:plasma membrane"/>
    <property type="evidence" value="ECO:0007669"/>
    <property type="project" value="UniProtKB-SubCell"/>
</dbReference>
<gene>
    <name evidence="10" type="primary">LOC107822766</name>
</gene>
<dbReference type="AlphaFoldDB" id="A0A1S4CUM3"/>
<keyword evidence="5" id="KW-0472">Membrane</keyword>
<dbReference type="PANTHER" id="PTHR31083:SF23">
    <property type="entry name" value="PROTEIN UPSTREAM OF FLC-LIKE"/>
    <property type="match status" value="1"/>
</dbReference>
<keyword evidence="2" id="KW-0217">Developmental protein</keyword>
<dbReference type="GO" id="GO:0051302">
    <property type="term" value="P:regulation of cell division"/>
    <property type="evidence" value="ECO:0007669"/>
    <property type="project" value="UniProtKB-ARBA"/>
</dbReference>
<reference evidence="9" key="1">
    <citation type="journal article" date="2014" name="Nat. Commun.">
        <title>The tobacco genome sequence and its comparison with those of tomato and potato.</title>
        <authorList>
            <person name="Sierro N."/>
            <person name="Battey J.N."/>
            <person name="Ouadi S."/>
            <person name="Bakaher N."/>
            <person name="Bovet L."/>
            <person name="Willig A."/>
            <person name="Goepfert S."/>
            <person name="Peitsch M.C."/>
            <person name="Ivanov N.V."/>
        </authorList>
    </citation>
    <scope>NUCLEOTIDE SEQUENCE [LARGE SCALE GENOMIC DNA]</scope>
</reference>
<evidence type="ECO:0000256" key="8">
    <source>
        <dbReference type="ARBA" id="ARBA00046534"/>
    </source>
</evidence>
<evidence type="ECO:0000256" key="1">
    <source>
        <dbReference type="ARBA" id="ARBA00004413"/>
    </source>
</evidence>
<dbReference type="SMR" id="A0A1S4CUM3"/>
<name>A0A1S4CUM3_TOBAC</name>
<evidence type="ECO:0000256" key="2">
    <source>
        <dbReference type="ARBA" id="ARBA00022473"/>
    </source>
</evidence>
<keyword evidence="4" id="KW-0132">Cell division</keyword>
<dbReference type="PaxDb" id="4097-A0A1S4CUM3"/>
<dbReference type="STRING" id="4097.A0A1S4CUM3"/>
<keyword evidence="3" id="KW-1003">Cell membrane</keyword>
<dbReference type="GO" id="GO:2000067">
    <property type="term" value="P:regulation of root morphogenesis"/>
    <property type="evidence" value="ECO:0007669"/>
    <property type="project" value="UniProtKB-ARBA"/>
</dbReference>
<comment type="subcellular location">
    <subcellularLocation>
        <location evidence="1">Cell membrane</location>
        <topology evidence="1">Peripheral membrane protein</topology>
        <orientation evidence="1">Cytoplasmic side</orientation>
    </subcellularLocation>
</comment>
<evidence type="ECO:0000313" key="9">
    <source>
        <dbReference type="Proteomes" id="UP000790787"/>
    </source>
</evidence>
<dbReference type="GO" id="GO:0051301">
    <property type="term" value="P:cell division"/>
    <property type="evidence" value="ECO:0007669"/>
    <property type="project" value="UniProtKB-KW"/>
</dbReference>
<sequence length="444" mass="49214">MEERMKKYRQLSPERAKVWTEKSPKYVQQQPQKNDGKVPVVYYLYRNQRLEHPHFMEVPLSSPDGLHLRDVIERFNVLRGRGMASLYSWSCKRSYKNRFVWHDLCEDDLILPAHGNEYVLKGSELCEESNSGHCSPAKNERLSNPKVLPEPPSSRSQDNSSPLSSTCAKNSCKGEPSVPIPGSLDVTAESSSVKCSSCNGSLRLKENKINNTVGLADASTQNQENGSRKGVSMTNESADICRASDGGRSDTLISLIRSDVSKLSSFKTLASKEGRGSSAKLKPSNMLMQLISCGSISVEDHRFGLIHTYKPRLSLGKLDCLTRNQRLMGLENEEYFCGSWMEPTIPKERVPALKRSCFTAERSNGDAVEDKKEPSSTCSKCNGHSTKASLNNLPNNESIRSPLSESPRTSSEGVDISRTISSGISTSGSKRITEPFRERNIPKG</sequence>